<evidence type="ECO:0000313" key="1">
    <source>
        <dbReference type="EMBL" id="GBP52360.1"/>
    </source>
</evidence>
<protein>
    <submittedName>
        <fullName evidence="1">Uncharacterized protein</fullName>
    </submittedName>
</protein>
<accession>A0A4C1WNC5</accession>
<dbReference type="Proteomes" id="UP000299102">
    <property type="component" value="Unassembled WGS sequence"/>
</dbReference>
<organism evidence="1 2">
    <name type="scientific">Eumeta variegata</name>
    <name type="common">Bagworm moth</name>
    <name type="synonym">Eumeta japonica</name>
    <dbReference type="NCBI Taxonomy" id="151549"/>
    <lineage>
        <taxon>Eukaryota</taxon>
        <taxon>Metazoa</taxon>
        <taxon>Ecdysozoa</taxon>
        <taxon>Arthropoda</taxon>
        <taxon>Hexapoda</taxon>
        <taxon>Insecta</taxon>
        <taxon>Pterygota</taxon>
        <taxon>Neoptera</taxon>
        <taxon>Endopterygota</taxon>
        <taxon>Lepidoptera</taxon>
        <taxon>Glossata</taxon>
        <taxon>Ditrysia</taxon>
        <taxon>Tineoidea</taxon>
        <taxon>Psychidae</taxon>
        <taxon>Oiketicinae</taxon>
        <taxon>Eumeta</taxon>
    </lineage>
</organism>
<comment type="caution">
    <text evidence="1">The sequence shown here is derived from an EMBL/GenBank/DDBJ whole genome shotgun (WGS) entry which is preliminary data.</text>
</comment>
<gene>
    <name evidence="1" type="ORF">EVAR_37747_1</name>
</gene>
<keyword evidence="2" id="KW-1185">Reference proteome</keyword>
<name>A0A4C1WNC5_EUMVA</name>
<proteinExistence type="predicted"/>
<sequence length="85" mass="9449">MKSISNGGRIGLTEEWDRNSKAVTSILPAFWKRIEYLMEDGESWWRRGDAAIKKSPIKGLDFSLSCWPSAGPDLLVTVVVNVVAP</sequence>
<dbReference type="EMBL" id="BGZK01000601">
    <property type="protein sequence ID" value="GBP52360.1"/>
    <property type="molecule type" value="Genomic_DNA"/>
</dbReference>
<evidence type="ECO:0000313" key="2">
    <source>
        <dbReference type="Proteomes" id="UP000299102"/>
    </source>
</evidence>
<dbReference type="AlphaFoldDB" id="A0A4C1WNC5"/>
<reference evidence="1 2" key="1">
    <citation type="journal article" date="2019" name="Commun. Biol.">
        <title>The bagworm genome reveals a unique fibroin gene that provides high tensile strength.</title>
        <authorList>
            <person name="Kono N."/>
            <person name="Nakamura H."/>
            <person name="Ohtoshi R."/>
            <person name="Tomita M."/>
            <person name="Numata K."/>
            <person name="Arakawa K."/>
        </authorList>
    </citation>
    <scope>NUCLEOTIDE SEQUENCE [LARGE SCALE GENOMIC DNA]</scope>
</reference>